<feature type="non-terminal residue" evidence="2">
    <location>
        <position position="1"/>
    </location>
</feature>
<feature type="region of interest" description="Disordered" evidence="1">
    <location>
        <begin position="80"/>
        <end position="99"/>
    </location>
</feature>
<sequence>AGCPFAGLLTAAGAEVAGVAEVAEVAEVAGAAGAVPAVSLPFEEPHATSRKAEASPAARLGPMRRGIKELPFVGVASTCSLSTSAGSRPLSRGDHVTHS</sequence>
<organism evidence="2 3">
    <name type="scientific">Streptomyces hyaluromycini</name>
    <dbReference type="NCBI Taxonomy" id="1377993"/>
    <lineage>
        <taxon>Bacteria</taxon>
        <taxon>Bacillati</taxon>
        <taxon>Actinomycetota</taxon>
        <taxon>Actinomycetes</taxon>
        <taxon>Kitasatosporales</taxon>
        <taxon>Streptomycetaceae</taxon>
        <taxon>Streptomyces</taxon>
    </lineage>
</organism>
<gene>
    <name evidence="2" type="ORF">ABT404_50235</name>
</gene>
<comment type="caution">
    <text evidence="2">The sequence shown here is derived from an EMBL/GenBank/DDBJ whole genome shotgun (WGS) entry which is preliminary data.</text>
</comment>
<evidence type="ECO:0000256" key="1">
    <source>
        <dbReference type="SAM" id="MobiDB-lite"/>
    </source>
</evidence>
<evidence type="ECO:0000313" key="3">
    <source>
        <dbReference type="Proteomes" id="UP001474181"/>
    </source>
</evidence>
<name>A0ABV1XF01_9ACTN</name>
<dbReference type="Proteomes" id="UP001474181">
    <property type="component" value="Unassembled WGS sequence"/>
</dbReference>
<evidence type="ECO:0000313" key="2">
    <source>
        <dbReference type="EMBL" id="MER7187552.1"/>
    </source>
</evidence>
<dbReference type="RefSeq" id="WP_350792060.1">
    <property type="nucleotide sequence ID" value="NZ_JBEPEK010000842.1"/>
</dbReference>
<proteinExistence type="predicted"/>
<dbReference type="EMBL" id="JBEPEK010000842">
    <property type="protein sequence ID" value="MER7187552.1"/>
    <property type="molecule type" value="Genomic_DNA"/>
</dbReference>
<accession>A0ABV1XF01</accession>
<keyword evidence="3" id="KW-1185">Reference proteome</keyword>
<reference evidence="2 3" key="1">
    <citation type="submission" date="2024-06" db="EMBL/GenBank/DDBJ databases">
        <title>The Natural Products Discovery Center: Release of the First 8490 Sequenced Strains for Exploring Actinobacteria Biosynthetic Diversity.</title>
        <authorList>
            <person name="Kalkreuter E."/>
            <person name="Kautsar S.A."/>
            <person name="Yang D."/>
            <person name="Bader C.D."/>
            <person name="Teijaro C.N."/>
            <person name="Fluegel L."/>
            <person name="Davis C.M."/>
            <person name="Simpson J.R."/>
            <person name="Lauterbach L."/>
            <person name="Steele A.D."/>
            <person name="Gui C."/>
            <person name="Meng S."/>
            <person name="Li G."/>
            <person name="Viehrig K."/>
            <person name="Ye F."/>
            <person name="Su P."/>
            <person name="Kiefer A.F."/>
            <person name="Nichols A."/>
            <person name="Cepeda A.J."/>
            <person name="Yan W."/>
            <person name="Fan B."/>
            <person name="Jiang Y."/>
            <person name="Adhikari A."/>
            <person name="Zheng C.-J."/>
            <person name="Schuster L."/>
            <person name="Cowan T.M."/>
            <person name="Smanski M.J."/>
            <person name="Chevrette M.G."/>
            <person name="De Carvalho L.P.S."/>
            <person name="Shen B."/>
        </authorList>
    </citation>
    <scope>NUCLEOTIDE SEQUENCE [LARGE SCALE GENOMIC DNA]</scope>
    <source>
        <strain evidence="2 3">NPDC000234</strain>
    </source>
</reference>
<protein>
    <submittedName>
        <fullName evidence="2">Uncharacterized protein</fullName>
    </submittedName>
</protein>